<dbReference type="AlphaFoldDB" id="A0A6N2VCE4"/>
<dbReference type="InterPro" id="IPR032466">
    <property type="entry name" value="Metal_Hydrolase"/>
</dbReference>
<dbReference type="PANTHER" id="PTHR21240">
    <property type="entry name" value="2-AMINO-3-CARBOXYLMUCONATE-6-SEMIALDEHYDE DECARBOXYLASE"/>
    <property type="match status" value="1"/>
</dbReference>
<dbReference type="EMBL" id="CACRTF010000014">
    <property type="protein sequence ID" value="VYT27600.1"/>
    <property type="molecule type" value="Genomic_DNA"/>
</dbReference>
<dbReference type="GO" id="GO:0016831">
    <property type="term" value="F:carboxy-lyase activity"/>
    <property type="evidence" value="ECO:0007669"/>
    <property type="project" value="InterPro"/>
</dbReference>
<protein>
    <submittedName>
        <fullName evidence="3">Amidohydrolase</fullName>
    </submittedName>
</protein>
<name>A0A6N2VCE4_9FIRM</name>
<keyword evidence="1" id="KW-0456">Lyase</keyword>
<feature type="domain" description="Amidohydrolase-related" evidence="2">
    <location>
        <begin position="3"/>
        <end position="281"/>
    </location>
</feature>
<dbReference type="GeneID" id="23115728"/>
<keyword evidence="3" id="KW-0378">Hydrolase</keyword>
<dbReference type="SUPFAM" id="SSF51556">
    <property type="entry name" value="Metallo-dependent hydrolases"/>
    <property type="match status" value="1"/>
</dbReference>
<dbReference type="InterPro" id="IPR006680">
    <property type="entry name" value="Amidohydro-rel"/>
</dbReference>
<evidence type="ECO:0000259" key="2">
    <source>
        <dbReference type="Pfam" id="PF04909"/>
    </source>
</evidence>
<organism evidence="3">
    <name type="scientific">Enterocloster bolteae</name>
    <dbReference type="NCBI Taxonomy" id="208479"/>
    <lineage>
        <taxon>Bacteria</taxon>
        <taxon>Bacillati</taxon>
        <taxon>Bacillota</taxon>
        <taxon>Clostridia</taxon>
        <taxon>Lachnospirales</taxon>
        <taxon>Lachnospiraceae</taxon>
        <taxon>Enterocloster</taxon>
    </lineage>
</organism>
<evidence type="ECO:0000256" key="1">
    <source>
        <dbReference type="ARBA" id="ARBA00023239"/>
    </source>
</evidence>
<proteinExistence type="predicted"/>
<reference evidence="3" key="1">
    <citation type="submission" date="2019-11" db="EMBL/GenBank/DDBJ databases">
        <authorList>
            <person name="Feng L."/>
        </authorList>
    </citation>
    <scope>NUCLEOTIDE SEQUENCE</scope>
    <source>
        <strain evidence="3">CbolteaeLFYP116</strain>
    </source>
</reference>
<dbReference type="InterPro" id="IPR032465">
    <property type="entry name" value="ACMSD"/>
</dbReference>
<dbReference type="GO" id="GO:0016787">
    <property type="term" value="F:hydrolase activity"/>
    <property type="evidence" value="ECO:0007669"/>
    <property type="project" value="UniProtKB-KW"/>
</dbReference>
<evidence type="ECO:0000313" key="3">
    <source>
        <dbReference type="EMBL" id="VYT27600.1"/>
    </source>
</evidence>
<sequence length="283" mass="33002">MVIDMHVHPGFYEKISEDKNEIDFRKKAMGWDLMSTFPVDLTRVQMKFAGVDKLVLLPLDLTTQMKGWVVTNEEVRKMMDLAPDLFYGFASVDPHRPDALEVLDYAFKDLKLMGLKLNPSKQVFYPGDSMMDKIYEKCIQYNKPIMFHAGMSWEPDCLMKYSQPLNFEEVAVRYPELRFCLAHFGWPWIYETAALVLKYPNVYTDTSMLYMDSPEIFLREVLTEQLGHLWIDHNIQNKVMFGSNNPRFRTARIKRGLDSLDWKPATKEKVLGGNAMRFLGLEA</sequence>
<accession>A0A6N2VCE4</accession>
<dbReference type="PANTHER" id="PTHR21240:SF19">
    <property type="entry name" value="CATALYTIC_ HYDROLASE"/>
    <property type="match status" value="1"/>
</dbReference>
<dbReference type="Pfam" id="PF04909">
    <property type="entry name" value="Amidohydro_2"/>
    <property type="match status" value="1"/>
</dbReference>
<gene>
    <name evidence="3" type="ORF">CBLFYP116_02630</name>
</gene>
<dbReference type="RefSeq" id="WP_002577365.1">
    <property type="nucleotide sequence ID" value="NZ_BAABZS010000001.1"/>
</dbReference>
<dbReference type="Gene3D" id="3.20.20.140">
    <property type="entry name" value="Metal-dependent hydrolases"/>
    <property type="match status" value="1"/>
</dbReference>